<proteinExistence type="inferred from homology"/>
<dbReference type="PROSITE" id="PS50166">
    <property type="entry name" value="IMPORTIN_B_NT"/>
    <property type="match status" value="1"/>
</dbReference>
<dbReference type="InterPro" id="IPR011989">
    <property type="entry name" value="ARM-like"/>
</dbReference>
<keyword evidence="6" id="KW-0653">Protein transport</keyword>
<dbReference type="InterPro" id="IPR058669">
    <property type="entry name" value="TPR_IPO7/11-like"/>
</dbReference>
<evidence type="ECO:0000256" key="4">
    <source>
        <dbReference type="ARBA" id="ARBA00022448"/>
    </source>
</evidence>
<dbReference type="FunFam" id="1.25.10.10:FF:000813">
    <property type="entry name" value="D-Importin 7/RanBP7"/>
    <property type="match status" value="1"/>
</dbReference>
<keyword evidence="5" id="KW-0963">Cytoplasm</keyword>
<accession>A0A8J1Y274</accession>
<protein>
    <submittedName>
        <fullName evidence="9">Uncharacterized protein</fullName>
    </submittedName>
</protein>
<comment type="caution">
    <text evidence="9">The sequence shown here is derived from an EMBL/GenBank/DDBJ whole genome shotgun (WGS) entry which is preliminary data.</text>
</comment>
<dbReference type="EMBL" id="CAIIXF020000006">
    <property type="protein sequence ID" value="CAH1785309.1"/>
    <property type="molecule type" value="Genomic_DNA"/>
</dbReference>
<dbReference type="InterPro" id="IPR016024">
    <property type="entry name" value="ARM-type_fold"/>
</dbReference>
<evidence type="ECO:0000256" key="1">
    <source>
        <dbReference type="ARBA" id="ARBA00004123"/>
    </source>
</evidence>
<evidence type="ECO:0000256" key="5">
    <source>
        <dbReference type="ARBA" id="ARBA00022490"/>
    </source>
</evidence>
<dbReference type="Pfam" id="PF03810">
    <property type="entry name" value="IBN_N"/>
    <property type="match status" value="1"/>
</dbReference>
<reference evidence="9" key="1">
    <citation type="submission" date="2022-03" db="EMBL/GenBank/DDBJ databases">
        <authorList>
            <person name="Martin C."/>
        </authorList>
    </citation>
    <scope>NUCLEOTIDE SEQUENCE</scope>
</reference>
<comment type="similarity">
    <text evidence="3">Belongs to the importin beta family.</text>
</comment>
<comment type="subcellular location">
    <subcellularLocation>
        <location evidence="2">Cytoplasm</location>
    </subcellularLocation>
    <subcellularLocation>
        <location evidence="1">Nucleus</location>
    </subcellularLocation>
</comment>
<dbReference type="GO" id="GO:0005829">
    <property type="term" value="C:cytosol"/>
    <property type="evidence" value="ECO:0007669"/>
    <property type="project" value="TreeGrafter"/>
</dbReference>
<evidence type="ECO:0000256" key="6">
    <source>
        <dbReference type="ARBA" id="ARBA00022927"/>
    </source>
</evidence>
<dbReference type="Gene3D" id="1.25.10.10">
    <property type="entry name" value="Leucine-rich Repeat Variant"/>
    <property type="match status" value="1"/>
</dbReference>
<dbReference type="GO" id="GO:0006606">
    <property type="term" value="P:protein import into nucleus"/>
    <property type="evidence" value="ECO:0007669"/>
    <property type="project" value="TreeGrafter"/>
</dbReference>
<keyword evidence="10" id="KW-1185">Reference proteome</keyword>
<feature type="compositionally biased region" description="Acidic residues" evidence="8">
    <location>
        <begin position="885"/>
        <end position="913"/>
    </location>
</feature>
<keyword evidence="4" id="KW-0813">Transport</keyword>
<evidence type="ECO:0000256" key="8">
    <source>
        <dbReference type="SAM" id="MobiDB-lite"/>
    </source>
</evidence>
<name>A0A8J1Y274_OWEFU</name>
<evidence type="ECO:0000313" key="9">
    <source>
        <dbReference type="EMBL" id="CAH1785309.1"/>
    </source>
</evidence>
<dbReference type="SMART" id="SM00913">
    <property type="entry name" value="IBN_N"/>
    <property type="match status" value="1"/>
</dbReference>
<dbReference type="OrthoDB" id="760868at2759"/>
<feature type="compositionally biased region" description="Acidic residues" evidence="8">
    <location>
        <begin position="928"/>
        <end position="946"/>
    </location>
</feature>
<dbReference type="SUPFAM" id="SSF48371">
    <property type="entry name" value="ARM repeat"/>
    <property type="match status" value="1"/>
</dbReference>
<feature type="region of interest" description="Disordered" evidence="8">
    <location>
        <begin position="881"/>
        <end position="952"/>
    </location>
</feature>
<dbReference type="GO" id="GO:0005635">
    <property type="term" value="C:nuclear envelope"/>
    <property type="evidence" value="ECO:0007669"/>
    <property type="project" value="TreeGrafter"/>
</dbReference>
<sequence length="1037" mass="118271">MDLNALVGVLEATLDPVQQQKAEQQLNEVHKIIGFGPVLLQVVMSNELKLPTRQAGVIYLKNMVAQFWQEREVENPSDPVPFSIHEQDRAVIRENIVEAIIFAPDPIRVQLTVCISNIIKHDFPGRWAALPEKINAHLQSDNIASWLGALIVLYQLVKNYEYKKADDRNTLNPVMTVFLPIIHERCVLLRPDTSNESHLLQKQILKIFYALIQYHLPLELITKQIFTQWMEVIGHIIDVEIPDTYHADKDEEERPELPWWKCKKWALHILARSFERYGSPGNVTKEYNAFSEWYLKSFSGGIINVILKVLHRFQQKHYVTPRVLQQALNYINQAISHAFSWKYIKPHMQTIIQEVLFPLMCHSDDDDEMWNNDPHEYIRTKFDIFEDFISPVTAAQTVLHSAVAKRKEVLQKCMGFCLQMMAIDSAANPRLKDGVLHMVGAVADILLKRKIYKDQAETMLVTHVYPEFYNDHGFLRARACWVVRYFSEVQFKSEANLIKALQAVQGCLCGDKDLPVRVEAAIALQMLITEQEKAQDHMRPYVKSVILEMLKIIRETENDDLTNVLQKLVCTYVDDIPPIAVEMTQHLATTFGQIIQSEDGEQSDEKAIAAMGVLNTIDAILTVVEDHKEIIAQLEGIVLQVVVITLNQNVLEFYEEILSLIYSLTMGQISNNMWEVFAKLYEMFQKEGFDYFTDMMPALHNYITVDTPAFLSNPSHIESIYNMCKTIMTSDSGEDAECHAAKLLEVILLQCKEHVDSAIPTFLELALERLTREIRTSELRTMCLQVVIAALYYNTAMTLEILEKISLPNTTESISSQFFKQWLHDTDCFLGLHDRKISVLGLCALMDTPAGRPTAVTEHAAEIIPSCIMLFDGLKKAYESRAAEADDSDDDEEEDDGEYEGEVLDSDEDEVDEQGNQYLEKLERSANGDDDDSDAEYSDDGAEETALESYNTPLDAEDCTVDEYQIFKNVLQNLQTRDPSWYNTLIGNLTAEQQGDLKKVIELADKRKAAEESKKIEQGGGYNFTQVSVPSTFNFGS</sequence>
<dbReference type="Pfam" id="PF25758">
    <property type="entry name" value="TPR_IPO11"/>
    <property type="match status" value="1"/>
</dbReference>
<evidence type="ECO:0000256" key="2">
    <source>
        <dbReference type="ARBA" id="ARBA00004496"/>
    </source>
</evidence>
<organism evidence="9 10">
    <name type="scientific">Owenia fusiformis</name>
    <name type="common">Polychaete worm</name>
    <dbReference type="NCBI Taxonomy" id="6347"/>
    <lineage>
        <taxon>Eukaryota</taxon>
        <taxon>Metazoa</taxon>
        <taxon>Spiralia</taxon>
        <taxon>Lophotrochozoa</taxon>
        <taxon>Annelida</taxon>
        <taxon>Polychaeta</taxon>
        <taxon>Sedentaria</taxon>
        <taxon>Canalipalpata</taxon>
        <taxon>Sabellida</taxon>
        <taxon>Oweniida</taxon>
        <taxon>Oweniidae</taxon>
        <taxon>Owenia</taxon>
    </lineage>
</organism>
<dbReference type="GO" id="GO:0031267">
    <property type="term" value="F:small GTPase binding"/>
    <property type="evidence" value="ECO:0007669"/>
    <property type="project" value="InterPro"/>
</dbReference>
<keyword evidence="7" id="KW-0539">Nucleus</keyword>
<dbReference type="PANTHER" id="PTHR10997">
    <property type="entry name" value="IMPORTIN-7, 8, 11"/>
    <property type="match status" value="1"/>
</dbReference>
<evidence type="ECO:0000256" key="7">
    <source>
        <dbReference type="ARBA" id="ARBA00023242"/>
    </source>
</evidence>
<evidence type="ECO:0000313" key="10">
    <source>
        <dbReference type="Proteomes" id="UP000749559"/>
    </source>
</evidence>
<evidence type="ECO:0000256" key="3">
    <source>
        <dbReference type="ARBA" id="ARBA00007991"/>
    </source>
</evidence>
<dbReference type="PANTHER" id="PTHR10997:SF18">
    <property type="entry name" value="D-IMPORTIN 7_RANBP7"/>
    <property type="match status" value="1"/>
</dbReference>
<dbReference type="InterPro" id="IPR001494">
    <property type="entry name" value="Importin-beta_N"/>
</dbReference>
<dbReference type="AlphaFoldDB" id="A0A8J1Y274"/>
<gene>
    <name evidence="9" type="ORF">OFUS_LOCUS11381</name>
</gene>
<dbReference type="Proteomes" id="UP000749559">
    <property type="component" value="Unassembled WGS sequence"/>
</dbReference>